<feature type="compositionally biased region" description="Polar residues" evidence="1">
    <location>
        <begin position="399"/>
        <end position="410"/>
    </location>
</feature>
<keyword evidence="3" id="KW-0347">Helicase</keyword>
<dbReference type="InterPro" id="IPR014001">
    <property type="entry name" value="Helicase_ATP-bd"/>
</dbReference>
<feature type="region of interest" description="Disordered" evidence="1">
    <location>
        <begin position="394"/>
        <end position="415"/>
    </location>
</feature>
<keyword evidence="3" id="KW-0378">Hydrolase</keyword>
<dbReference type="EMBL" id="JBBMEU010000010">
    <property type="protein sequence ID" value="MEQ2421662.1"/>
    <property type="molecule type" value="Genomic_DNA"/>
</dbReference>
<name>A0ABV1CWI3_9FIRM</name>
<evidence type="ECO:0000313" key="3">
    <source>
        <dbReference type="EMBL" id="MEQ2421662.1"/>
    </source>
</evidence>
<feature type="compositionally biased region" description="Basic and acidic residues" evidence="1">
    <location>
        <begin position="1483"/>
        <end position="1500"/>
    </location>
</feature>
<accession>A0ABV1CWI3</accession>
<keyword evidence="3" id="KW-0547">Nucleotide-binding</keyword>
<feature type="region of interest" description="Disordered" evidence="1">
    <location>
        <begin position="1798"/>
        <end position="1820"/>
    </location>
</feature>
<dbReference type="InterPro" id="IPR006935">
    <property type="entry name" value="Helicase/UvrB_N"/>
</dbReference>
<organism evidence="3 4">
    <name type="scientific">Megasphaera intestinihominis</name>
    <dbReference type="NCBI Taxonomy" id="3133159"/>
    <lineage>
        <taxon>Bacteria</taxon>
        <taxon>Bacillati</taxon>
        <taxon>Bacillota</taxon>
        <taxon>Negativicutes</taxon>
        <taxon>Veillonellales</taxon>
        <taxon>Veillonellaceae</taxon>
        <taxon>Megasphaera</taxon>
    </lineage>
</organism>
<feature type="domain" description="Helicase ATP-binding" evidence="2">
    <location>
        <begin position="2147"/>
        <end position="2391"/>
    </location>
</feature>
<evidence type="ECO:0000259" key="2">
    <source>
        <dbReference type="PROSITE" id="PS51192"/>
    </source>
</evidence>
<dbReference type="InterPro" id="IPR001650">
    <property type="entry name" value="Helicase_C-like"/>
</dbReference>
<feature type="compositionally biased region" description="Basic and acidic residues" evidence="1">
    <location>
        <begin position="1545"/>
        <end position="1556"/>
    </location>
</feature>
<dbReference type="InterPro" id="IPR007848">
    <property type="entry name" value="Small_mtfrase_dom"/>
</dbReference>
<dbReference type="CDD" id="cd00254">
    <property type="entry name" value="LT-like"/>
    <property type="match status" value="1"/>
</dbReference>
<dbReference type="InterPro" id="IPR002052">
    <property type="entry name" value="DNA_methylase_N6_adenine_CS"/>
</dbReference>
<dbReference type="Gene3D" id="3.40.50.300">
    <property type="entry name" value="P-loop containing nucleotide triphosphate hydrolases"/>
    <property type="match status" value="2"/>
</dbReference>
<dbReference type="RefSeq" id="WP_349173217.1">
    <property type="nucleotide sequence ID" value="NZ_JBBMEU010000010.1"/>
</dbReference>
<feature type="compositionally biased region" description="Polar residues" evidence="1">
    <location>
        <begin position="2045"/>
        <end position="2074"/>
    </location>
</feature>
<dbReference type="Proteomes" id="UP001433088">
    <property type="component" value="Unassembled WGS sequence"/>
</dbReference>
<dbReference type="Pfam" id="PF05175">
    <property type="entry name" value="MTS"/>
    <property type="match status" value="1"/>
</dbReference>
<evidence type="ECO:0000256" key="1">
    <source>
        <dbReference type="SAM" id="MobiDB-lite"/>
    </source>
</evidence>
<dbReference type="Gene3D" id="1.10.530.10">
    <property type="match status" value="1"/>
</dbReference>
<comment type="caution">
    <text evidence="3">The sequence shown here is derived from an EMBL/GenBank/DDBJ whole genome shotgun (WGS) entry which is preliminary data.</text>
</comment>
<feature type="compositionally biased region" description="Low complexity" evidence="1">
    <location>
        <begin position="875"/>
        <end position="884"/>
    </location>
</feature>
<sequence length="4132" mass="458409">MALNYLDKAAWDAGVYKDKGNDDDTQQDTSSEDSGYSASGILSAAKNFLEHPFQGMGTVIAPNYTPRPLDDSVYSDIPGTPVASGQFGKLEDESVRDERMKDSADYMAANWPRLYGGVVAADEGLANVVGGIQNAVGGGNGILTNVQRAEEGMQNYRDQWNNEYGDSYFLNPNKFATDVGSGIGSTVPIMALSALMPGAAVAGGTRALTSALSRAGLGRLAMSEAGQALIADTVRSPISSLADSLSEYGTVVNDMMQNGMSEDEARRRAIPMFFKNMALDTFTVPLELGVMKGGKGIATGLLGRSAEEGMAKSIAKGAARTGMLAGASGLTEGYQEGAQNALENDVQGKRDGGWYNPLTWTNEDWESARGGFVGGALMGVPGNVAAGFHPETRQAPLSAESQEQAQSIKDTLSHGKPAGMSNAAYNAYIELANSGNPDLIKQAASSLESFPQSQESSQESTDDAATEAYKDYEAYDQKQKIENFLDNNTVEQIGGEKNFNWLMGVLRNGTPEEVQHAYDTVIAAEKATAEQEAKNRPASGGGSMSPNTGNAMANIVIQAANDSGVEPRLGLAIAARESGGDDVNAISMPEPHDGVYGVMQAQEETVSNMGLDSQYPDWKTDPYQNAMVGMAILKAKIDGENGDVWAGVRDYDGAGEEAEQYRQLVKNNYDNMGDIGGGGSGNVEAPSEAFYDLSEAMNPQVDGMDPNTMAKMNLLAHDFYQKYGHRLLVTSLKRNGDGSSYHDEGHAFDFSDDFLEQNPDARDWLVQQGEKYGLKGLDEFSHPVATTDGGNVHFTDHGGPAPGGASSGVSGKVTSDNGQFERELDQAAQEAKSDMDKIQAQSDQAMNEIMNDDSTEKTAQDAQQDAEDAQKQAEEGQQSVQDDVVPDVAQTIRDTSSNIDEINALDGMFTKDSNGNDKFIDTPENRDFIKTNYKDEIAKAVNDAMNKKKAPSATPVPKSQQQTPHARLGRILSTYDRKDPKFKEYMNTFRNGTEQEQQKLADDLQTTQELERANSLKGNPLTTQQDQNIPQNVPQQAVEATKQPEQVNTPVQTKESLETQKKRNAYLTKKQKLMERVPAGRTVKVHASTNDAGFDATYKIVPAGDITASHDMNYAVNDLYPAEYQPRDRNRPQMRGQVEKMTKGMKPELLAESQFVNEGAPVINNSGVVLNGNGRVMAVQKAYKGLTDAHKKSAKAYKDYLVSIAPSLGIAPEKVQSMDHPVLVRQAADNADTNAIINSTEGGAKLGGAEQAKADADRLKLSTLEQFVDNGTGEFMNPSNREFRRAAASDVFSDAEGNSVFNEKGDLSPTGAFRIRNAIFAKAYNDNYLLTQLSEATDNNSKNIMNAMIAAAPEVAKVNEGIKNGTLYPDYDISDVITKTAKTIMSLRNEGKPLPFHLQETDLFSQGGLEAERLVLEFIERNKFKSRTIADMYKGACDRIFAIGSPKQSKLFDSKEAPRISLENIISNAIQEVEHGQSLFDTTEEKPAEKAVSEVSDNRQAEPAGSGRVHQQEAGRVQSQEKEGNEVDEKSKQSDYVDTEPQQTESKDTEGTHAEEGSQGDVQEEISKFHNVLDDEKSTPKQVIDAYKSVVDKVIASADGSRKNAKMGDKIVTDEYQSLTNSKHWNAFMNEDGGRNWHEVATINADAHRALHAIINTAGVKAKEAPSSQGILPYKQAVDDIMDRLDHKKLTPARAINKLKIIMKDANAARWGEFKAMEAIESKEKLSFDDYKMALDLANDAMKKANDMRLEASRNRKARKTAKELESATKETQNDADIRFGTVDDAEKAVMEAFGVKPHKKPADTPAIPRKASTKDTPKKAAQKAVIKDDTKIEKTFHLLDDSDEALEAEKKAILEELSHLSVNPAFNPVLMYHLLKVGAIHVQRGLNEFAHWAKAMKDTLPQSEPFLRSVWDSLQSMPNNANLDEKQLTAAIRYVGSLYDHGMTDKVDLRKSFIATLGVKNAKYFDAVYNAVMEYPSIEELKGANVNVNRNVSELAARSGEGTSENAVGESRVQGRTAVRGSRQDTAPAGKGPEEPGMGHDSVPGSSTATGRTAGNRRVQTQESKDSAGSTGSAELPGSVRAGLERVPDDDQRRPAELVRAAQNRPQHEDPVEKVQEEQKDKHLNEIKKALPMLLPQQAEDVYIAENRFKEHSGMMFTNGTGTGKTYTGLGIVKRFVDADKKNILIIAPSDGILKQWEEAAAKDFGITLTRLNSTKDAGEGAVTATYANVGANQALVNRDFDLVITDESHNLMGSESATPTDALKLVRAVTGHKDGFQRYHHDKHPEISSKLDKLHEEIKKLRKRDSQNGKAYNETHDPSLADESRGIRNQIEKLEEEQSKWHKKLEAFKDADEKAFAEKQPSKALFLSATPFQYVADLDYANGYLFNYSDYGPMDEQGYNRANGREIFYMENFGYKMRYNRLERPSADVDTDLMEREFNRKMVESGAMHGRMLSSAYDYDRGFIRVDAGIGKKIDEGFDWLRDQPKYSELSDFLRGRFTGQQKYYLLEAIKAKQAIPLIKEYLKEGKKVVIFHNFNKGGADNPFAISRAGMDHLERLDSELADRILEQYHEFQAERPDLADLDLNDLESPIETLSKAFGEELALYNGTLSKGEREKNRNAFNNDDSKTKIILVQSAAGQAGVSLHDTTGKHQRALINLGLPTRPSEAIQQEGRIYRVGNKSNAIFRYLNTGTYMEQTAFATKLAERAGTVENIALGEMARSLKQAYVEAFEESQEGDGWKKYLPGSKTEGTGGKANDYQQEKATDFDRAKAVYFGKQKKNSRTKSQEGHDYFATPEPIGYKMVQWLQSKPGQSLLEPSAGDGAIARWMPDNTYNTVVEPSRDLTPKLMRNVAGAKVVESTFENFDLHNKFDGIAMNPPFGKGKDRGGKLAMEHVAKAYKHLKDGGRLIAIIPGGPACQKRFDKWFYGDPEAKRKEDRGIADGVLMADIHLPSVTFEREGTNVNTRMVVIDKYTDEGTRQIAEAEARGRIDIAADDVNELFDRIEGMDMPERLDMSDEKKQASIREAGQQLTRSKEDLKVEIKDAFPNAKGIKDEGDRMTFTMPNGSHIVVDVKNEILLTDEELAQAKKDHHIDDNGNVVVEGYAQLHGKDAYMALSQGSRENTGFHEAYHLAEGAVLADREKAAIKKAIPDAEKRADKYAEWVEARKHGRGTAWGKLFQKIKDFAAKMKKIFTGTETVNNIFRQIESGRVWEREVNEQNTNNINGEKYYSIRKQDEKISRDAKKKLMKHVEIAQKKADEKDIGVHRTFLQSPSRIAEKKKYFRPFFKMADDAMNLLTKLRADYQRHLDSALNLSKKDKASLQELLWAGDMEGKEYTREELREQGYNEQVIDSYWKIRNLFRKAYNQLNETRKQAKTKTGHFSGRKLDELRHNKFVEILRETEQDDGSTLVSYKEYGNWQSHYLVNEDELKALENDDNIQILEKIPTTEGPMDGQKHWKVTTREGVPDIHDRKGYVPHFFHEYMVRFVDSHGKATVISSGRTIREATKNAIKWQAENEEMLKKRNEGDWKITIAPKVFDFGEIGLDESQYVTTVGDKDFYRMEKRIADKHSLTLHEAKEMLDGMVRKKGRHRFFGNFLRRTGADGYEQEIEWVLRHYFNSTSRYVAMESKFKPQAISLFERLFGRFDNEYHGLPNYIKEYINDINGNPSTLEKQLNDLLNAIPAIGKWVNAHVGDRAAVSLANSITNKISIAKLGFLNVSSAMLNILQIANAAAYTGNISTLWKALLKGAHRKYSLHDLKILRETNVLNDIGLDSGAGYGKFSAGKWANRGMILFKESEGIVRRGVTLAAYEAGRKRGMSHEEAIRYAKDVNRKSNFDYGVHDAPGIFRRGSIFSQIFLQFKKYPIKQLEAMKDFLPFFGKGTTKKQKAIFWGTYFAMAGLFQIPFANILGLLIMGITGDDPEKEAEKSLIELAENYPSLKPLAKIGMYGIGTFANIDITSRVGIGDAVPDDLQSIFGPAASTLFNVAKSAYGGDNWTKQVRNISPGMGNLLMAAQGNSVGKRGRVTQEYTTPYQRLLRGMGFQSTDESDSYLIQSILSSEKKKASSKKQQLIDEYIANPTGENARKLKSAGIKPSTVKAEQKKKQLDTQGRTESSMNKNDKKQYKYLLDW</sequence>
<protein>
    <submittedName>
        <fullName evidence="3">DEAD/DEAH box helicase family protein</fullName>
    </submittedName>
</protein>
<dbReference type="Pfam" id="PF00271">
    <property type="entry name" value="Helicase_C"/>
    <property type="match status" value="1"/>
</dbReference>
<feature type="compositionally biased region" description="Polar residues" evidence="1">
    <location>
        <begin position="4109"/>
        <end position="4119"/>
    </location>
</feature>
<feature type="compositionally biased region" description="Low complexity" evidence="1">
    <location>
        <begin position="445"/>
        <end position="459"/>
    </location>
</feature>
<keyword evidence="3" id="KW-0067">ATP-binding</keyword>
<dbReference type="InterPro" id="IPR027417">
    <property type="entry name" value="P-loop_NTPase"/>
</dbReference>
<dbReference type="PROSITE" id="PS00092">
    <property type="entry name" value="N6_MTASE"/>
    <property type="match status" value="1"/>
</dbReference>
<feature type="region of interest" description="Disordered" evidence="1">
    <location>
        <begin position="784"/>
        <end position="816"/>
    </location>
</feature>
<dbReference type="PROSITE" id="PS51192">
    <property type="entry name" value="HELICASE_ATP_BIND_1"/>
    <property type="match status" value="1"/>
</dbReference>
<dbReference type="GO" id="GO:0004386">
    <property type="term" value="F:helicase activity"/>
    <property type="evidence" value="ECO:0007669"/>
    <property type="project" value="UniProtKB-KW"/>
</dbReference>
<dbReference type="Gene3D" id="3.40.50.150">
    <property type="entry name" value="Vaccinia Virus protein VP39"/>
    <property type="match status" value="1"/>
</dbReference>
<feature type="compositionally biased region" description="Basic and acidic residues" evidence="1">
    <location>
        <begin position="1519"/>
        <end position="1535"/>
    </location>
</feature>
<feature type="region of interest" description="Disordered" evidence="1">
    <location>
        <begin position="852"/>
        <end position="884"/>
    </location>
</feature>
<dbReference type="Pfam" id="PF04851">
    <property type="entry name" value="ResIII"/>
    <property type="match status" value="1"/>
</dbReference>
<dbReference type="InterPro" id="IPR008258">
    <property type="entry name" value="Transglycosylase_SLT_dom_1"/>
</dbReference>
<dbReference type="CDD" id="cd02440">
    <property type="entry name" value="AdoMet_MTases"/>
    <property type="match status" value="1"/>
</dbReference>
<feature type="compositionally biased region" description="Basic and acidic residues" evidence="1">
    <location>
        <begin position="2107"/>
        <end position="2121"/>
    </location>
</feature>
<dbReference type="SUPFAM" id="SSF52540">
    <property type="entry name" value="P-loop containing nucleoside triphosphate hydrolases"/>
    <property type="match status" value="1"/>
</dbReference>
<feature type="region of interest" description="Disordered" evidence="1">
    <location>
        <begin position="4085"/>
        <end position="4122"/>
    </location>
</feature>
<dbReference type="SUPFAM" id="SSF53335">
    <property type="entry name" value="S-adenosyl-L-methionine-dependent methyltransferases"/>
    <property type="match status" value="1"/>
</dbReference>
<dbReference type="SMART" id="SM00490">
    <property type="entry name" value="HELICc"/>
    <property type="match status" value="1"/>
</dbReference>
<feature type="region of interest" description="Disordered" evidence="1">
    <location>
        <begin position="445"/>
        <end position="465"/>
    </location>
</feature>
<evidence type="ECO:0000313" key="4">
    <source>
        <dbReference type="Proteomes" id="UP001433088"/>
    </source>
</evidence>
<dbReference type="InterPro" id="IPR041398">
    <property type="entry name" value="DdrB_dom"/>
</dbReference>
<dbReference type="Pfam" id="PF01464">
    <property type="entry name" value="SLT"/>
    <property type="match status" value="1"/>
</dbReference>
<dbReference type="PRINTS" id="PR00507">
    <property type="entry name" value="N12N6MTFRASE"/>
</dbReference>
<dbReference type="InterPro" id="IPR023346">
    <property type="entry name" value="Lysozyme-like_dom_sf"/>
</dbReference>
<feature type="region of interest" description="Disordered" evidence="1">
    <location>
        <begin position="1478"/>
        <end position="1562"/>
    </location>
</feature>
<dbReference type="Pfam" id="PF18763">
    <property type="entry name" value="ddrB-ParB"/>
    <property type="match status" value="1"/>
</dbReference>
<reference evidence="3 4" key="1">
    <citation type="submission" date="2024-03" db="EMBL/GenBank/DDBJ databases">
        <title>Human intestinal bacterial collection.</title>
        <authorList>
            <person name="Pauvert C."/>
            <person name="Hitch T.C.A."/>
            <person name="Clavel T."/>
        </authorList>
    </citation>
    <scope>NUCLEOTIDE SEQUENCE [LARGE SCALE GENOMIC DNA]</scope>
    <source>
        <strain evidence="3 4">CLA-AA-H81</strain>
    </source>
</reference>
<feature type="region of interest" description="Disordered" evidence="1">
    <location>
        <begin position="1998"/>
        <end position="2121"/>
    </location>
</feature>
<dbReference type="InterPro" id="IPR029063">
    <property type="entry name" value="SAM-dependent_MTases_sf"/>
</dbReference>
<keyword evidence="4" id="KW-1185">Reference proteome</keyword>
<feature type="region of interest" description="Disordered" evidence="1">
    <location>
        <begin position="2304"/>
        <end position="2323"/>
    </location>
</feature>
<feature type="compositionally biased region" description="Basic and acidic residues" evidence="1">
    <location>
        <begin position="2084"/>
        <end position="2098"/>
    </location>
</feature>
<dbReference type="SUPFAM" id="SSF53955">
    <property type="entry name" value="Lysozyme-like"/>
    <property type="match status" value="1"/>
</dbReference>
<feature type="region of interest" description="Disordered" evidence="1">
    <location>
        <begin position="15"/>
        <end position="36"/>
    </location>
</feature>
<gene>
    <name evidence="3" type="ORF">WMO23_02785</name>
</gene>
<proteinExistence type="predicted"/>